<organism evidence="1">
    <name type="scientific">marine sediment metagenome</name>
    <dbReference type="NCBI Taxonomy" id="412755"/>
    <lineage>
        <taxon>unclassified sequences</taxon>
        <taxon>metagenomes</taxon>
        <taxon>ecological metagenomes</taxon>
    </lineage>
</organism>
<evidence type="ECO:0000313" key="1">
    <source>
        <dbReference type="EMBL" id="GAG05926.1"/>
    </source>
</evidence>
<reference evidence="1" key="1">
    <citation type="journal article" date="2014" name="Front. Microbiol.">
        <title>High frequency of phylogenetically diverse reductive dehalogenase-homologous genes in deep subseafloor sedimentary metagenomes.</title>
        <authorList>
            <person name="Kawai M."/>
            <person name="Futagami T."/>
            <person name="Toyoda A."/>
            <person name="Takaki Y."/>
            <person name="Nishi S."/>
            <person name="Hori S."/>
            <person name="Arai W."/>
            <person name="Tsubouchi T."/>
            <person name="Morono Y."/>
            <person name="Uchiyama I."/>
            <person name="Ito T."/>
            <person name="Fujiyama A."/>
            <person name="Inagaki F."/>
            <person name="Takami H."/>
        </authorList>
    </citation>
    <scope>NUCLEOTIDE SEQUENCE</scope>
    <source>
        <strain evidence="1">Expedition CK06-06</strain>
    </source>
</reference>
<accession>X0VZL7</accession>
<name>X0VZL7_9ZZZZ</name>
<dbReference type="AlphaFoldDB" id="X0VZL7"/>
<gene>
    <name evidence="1" type="ORF">S01H1_40421</name>
</gene>
<dbReference type="EMBL" id="BARS01025596">
    <property type="protein sequence ID" value="GAG05926.1"/>
    <property type="molecule type" value="Genomic_DNA"/>
</dbReference>
<sequence>MLQSYIPFLPEGAEPINNHVAIYRHDEKIEFFTASGPIYSCRESDLYGLR</sequence>
<comment type="caution">
    <text evidence="1">The sequence shown here is derived from an EMBL/GenBank/DDBJ whole genome shotgun (WGS) entry which is preliminary data.</text>
</comment>
<feature type="non-terminal residue" evidence="1">
    <location>
        <position position="50"/>
    </location>
</feature>
<proteinExistence type="predicted"/>
<protein>
    <submittedName>
        <fullName evidence="1">Uncharacterized protein</fullName>
    </submittedName>
</protein>